<dbReference type="SUPFAM" id="SSF47090">
    <property type="entry name" value="PGBD-like"/>
    <property type="match status" value="1"/>
</dbReference>
<dbReference type="InterPro" id="IPR036366">
    <property type="entry name" value="PGBDSf"/>
</dbReference>
<protein>
    <recommendedName>
        <fullName evidence="1">Peptidoglycan binding-like domain-containing protein</fullName>
    </recommendedName>
</protein>
<sequence length="351" mass="35887">MRLARLLPVAGFAAVVCGALGLLVGVAVRPLAAPADLAAAPVPDQAEVTAQQFADQHTVPVRFTLSRTTTVSSPGAGRVTATSCRPGRALRSGGSLGRLDDTPVLALATSMPLYRDLAAGAKGRDVRSLQRELARLGFEVRVTGYYGSMTTTAVRTLQRRAGALAPTGRIAVDRLVWLPRRVVTPTSCDLRVGDQAIAGAGWAKVKGGLSRVDLQLPTGLLPGKRTAELYGVRTALSGTALSGTTGSGATLTDPEFLAAVAKTPEFAAQQRDGGDPTASVRLSTPLDTLKVPPAALFGIEGRHACVESGEQVVAVRIVGSGLGASLVTSAVPLGRVDLGPAITATACGEGS</sequence>
<dbReference type="Proteomes" id="UP001501490">
    <property type="component" value="Unassembled WGS sequence"/>
</dbReference>
<gene>
    <name evidence="2" type="ORF">GCM10022236_18670</name>
</gene>
<accession>A0ABP6ZQC2</accession>
<name>A0ABP6ZQC2_9ACTN</name>
<proteinExistence type="predicted"/>
<keyword evidence="3" id="KW-1185">Reference proteome</keyword>
<dbReference type="Pfam" id="PF01471">
    <property type="entry name" value="PG_binding_1"/>
    <property type="match status" value="1"/>
</dbReference>
<organism evidence="2 3">
    <name type="scientific">Microlunatus ginsengisoli</name>
    <dbReference type="NCBI Taxonomy" id="363863"/>
    <lineage>
        <taxon>Bacteria</taxon>
        <taxon>Bacillati</taxon>
        <taxon>Actinomycetota</taxon>
        <taxon>Actinomycetes</taxon>
        <taxon>Propionibacteriales</taxon>
        <taxon>Propionibacteriaceae</taxon>
        <taxon>Microlunatus</taxon>
    </lineage>
</organism>
<evidence type="ECO:0000313" key="2">
    <source>
        <dbReference type="EMBL" id="GAA3616792.1"/>
    </source>
</evidence>
<dbReference type="InterPro" id="IPR036365">
    <property type="entry name" value="PGBD-like_sf"/>
</dbReference>
<dbReference type="Gene3D" id="1.10.101.10">
    <property type="entry name" value="PGBD-like superfamily/PGBD"/>
    <property type="match status" value="1"/>
</dbReference>
<feature type="domain" description="Peptidoglycan binding-like" evidence="1">
    <location>
        <begin position="123"/>
        <end position="169"/>
    </location>
</feature>
<reference evidence="3" key="1">
    <citation type="journal article" date="2019" name="Int. J. Syst. Evol. Microbiol.">
        <title>The Global Catalogue of Microorganisms (GCM) 10K type strain sequencing project: providing services to taxonomists for standard genome sequencing and annotation.</title>
        <authorList>
            <consortium name="The Broad Institute Genomics Platform"/>
            <consortium name="The Broad Institute Genome Sequencing Center for Infectious Disease"/>
            <person name="Wu L."/>
            <person name="Ma J."/>
        </authorList>
    </citation>
    <scope>NUCLEOTIDE SEQUENCE [LARGE SCALE GENOMIC DNA]</scope>
    <source>
        <strain evidence="3">JCM 16929</strain>
    </source>
</reference>
<evidence type="ECO:0000259" key="1">
    <source>
        <dbReference type="Pfam" id="PF01471"/>
    </source>
</evidence>
<dbReference type="EMBL" id="BAABAB010000013">
    <property type="protein sequence ID" value="GAA3616792.1"/>
    <property type="molecule type" value="Genomic_DNA"/>
</dbReference>
<evidence type="ECO:0000313" key="3">
    <source>
        <dbReference type="Proteomes" id="UP001501490"/>
    </source>
</evidence>
<comment type="caution">
    <text evidence="2">The sequence shown here is derived from an EMBL/GenBank/DDBJ whole genome shotgun (WGS) entry which is preliminary data.</text>
</comment>
<dbReference type="InterPro" id="IPR002477">
    <property type="entry name" value="Peptidoglycan-bd-like"/>
</dbReference>